<accession>A0AAE3NY23</accession>
<dbReference type="Gene3D" id="2.40.40.20">
    <property type="match status" value="1"/>
</dbReference>
<dbReference type="PANTHER" id="PTHR42783">
    <property type="entry name" value="GLUTAMATE SYNTHASE [NADPH] SMALL CHAIN"/>
    <property type="match status" value="1"/>
</dbReference>
<dbReference type="Proteomes" id="UP001220964">
    <property type="component" value="Unassembled WGS sequence"/>
</dbReference>
<dbReference type="SUPFAM" id="SSF50692">
    <property type="entry name" value="ADC-like"/>
    <property type="match status" value="1"/>
</dbReference>
<evidence type="ECO:0000313" key="4">
    <source>
        <dbReference type="Proteomes" id="UP001220964"/>
    </source>
</evidence>
<evidence type="ECO:0000313" key="3">
    <source>
        <dbReference type="EMBL" id="MDF0602762.1"/>
    </source>
</evidence>
<dbReference type="CDD" id="cd10551">
    <property type="entry name" value="PsrB"/>
    <property type="match status" value="1"/>
</dbReference>
<dbReference type="InterPro" id="IPR009010">
    <property type="entry name" value="Asp_de-COase-like_dom_sf"/>
</dbReference>
<dbReference type="PROSITE" id="PS51379">
    <property type="entry name" value="4FE4S_FER_2"/>
    <property type="match status" value="2"/>
</dbReference>
<dbReference type="Gene3D" id="3.30.70.20">
    <property type="match status" value="2"/>
</dbReference>
<dbReference type="Gene3D" id="3.40.50.740">
    <property type="match status" value="1"/>
</dbReference>
<dbReference type="Pfam" id="PF13247">
    <property type="entry name" value="Fer4_11"/>
    <property type="match status" value="1"/>
</dbReference>
<dbReference type="SUPFAM" id="SSF54862">
    <property type="entry name" value="4Fe-4S ferredoxins"/>
    <property type="match status" value="1"/>
</dbReference>
<dbReference type="SUPFAM" id="SSF53706">
    <property type="entry name" value="Formate dehydrogenase/DMSO reductase, domains 1-3"/>
    <property type="match status" value="1"/>
</dbReference>
<feature type="domain" description="4Fe-4S ferredoxin-type" evidence="2">
    <location>
        <begin position="750"/>
        <end position="781"/>
    </location>
</feature>
<dbReference type="InterPro" id="IPR030948">
    <property type="entry name" value="TAT_var_transloc_signal_dom"/>
</dbReference>
<comment type="caution">
    <text evidence="3">The sequence shown here is derived from an EMBL/GenBank/DDBJ whole genome shotgun (WGS) entry which is preliminary data.</text>
</comment>
<gene>
    <name evidence="3" type="ORF">P1J78_18635</name>
</gene>
<sequence>MSATGELWRSLEERADDPALRRWIDAEFPALAEGLAGAVDRRQAMKLMGAALGLSGMAGLARADEIVPWVKQPEMTVPGVPRHYATVLPSEGYGIGAVVQCHEGRPTKVEGNPDHPSSLGASDAVMQAACLELFDPERLRAPERGGRPVGWAEVARAMVAWRDRLGEAGGAGAALLVGPETSPTLRRQIAGLKRLYPALRVYRHAPLRTPGPLALPDFSRATVAVSLDSDVLGEGPGRLAHARASADARRVRAPGDGMLRLHALETTPTLTGAKADHRAALRVSLVPLAERALLAALDGAAPDANLPASVRRWVTRAADDLRAAGQGGLVLGSPAAQARVGGPVRYIEAPDAMEVDGDLADLCEAIRDGTTHALLSLAFDPIGTAPAGLDAGEAFGALDTLWHHAAHRDATARMAHWLLPAAHPFEAWSDARGHDGTAAIAQPLIHPLFASRSAHQLLAELAGDVTHPKAPVRATWGDLDDRAWLEAVQRGTVEDTAFAAIEPPRPAPPAATTPEGFDLSLLPDPWLREGRHAQSAMLQELPRPLTKIVWGNALQIAPGDAERLGVETGDIVQVTADKIQLDAPVWVMPGQPAGSLTLTLGHGRAGPVSGFARGVDGFALMRTGRRHLTGMTLSPTGRRAPVLTTQHHHAMEGRAPVRRATLAAFTDDPRAPHAHHPPPPEESLYPDWDYPRESWGMSIDLTACIGCMACVSACAAENNTPSVGPEECERGHEMHWLRVDRYYDGPPEAPETLFQPVPCMHCEKAPCEPVCPVNATVHTHDGLNAQIYNRCIGTRYCSQNCPYKVRRFNFRSYNDFDVPDLGQNAKNPDVSMRQRGVMEKCTYCVQRISAARIAAEVDGSEEIAEGAVVTACQQACPTQAITFGDLNEPDAAVRAEKDSPLNYGLLEELNTRPRTTYLAALCNPAEGGDG</sequence>
<dbReference type="RefSeq" id="WP_275568888.1">
    <property type="nucleotide sequence ID" value="NZ_JARGYC010000060.1"/>
</dbReference>
<feature type="region of interest" description="Disordered" evidence="1">
    <location>
        <begin position="668"/>
        <end position="687"/>
    </location>
</feature>
<dbReference type="AlphaFoldDB" id="A0AAE3NY23"/>
<reference evidence="3" key="1">
    <citation type="submission" date="2023-03" db="EMBL/GenBank/DDBJ databases">
        <title>Multiphase analysis and comparison of six strains from genera Psychromarinibacter, Lutimaribacter, and Maritimibacter, including a novel species: Psychromarinibacter sediminicola sp. nov.</title>
        <authorList>
            <person name="Wang Y.-H."/>
            <person name="Ye M.-Q."/>
            <person name="Du Z.-J."/>
        </authorList>
    </citation>
    <scope>NUCLEOTIDE SEQUENCE</scope>
    <source>
        <strain evidence="3">C21-152</strain>
    </source>
</reference>
<proteinExistence type="predicted"/>
<feature type="domain" description="4Fe-4S ferredoxin-type" evidence="2">
    <location>
        <begin position="695"/>
        <end position="726"/>
    </location>
</feature>
<protein>
    <submittedName>
        <fullName evidence="3">TAT-variant-translocated molybdopterin oxidoreductase</fullName>
    </submittedName>
</protein>
<dbReference type="InterPro" id="IPR017896">
    <property type="entry name" value="4Fe4S_Fe-S-bd"/>
</dbReference>
<evidence type="ECO:0000256" key="1">
    <source>
        <dbReference type="SAM" id="MobiDB-lite"/>
    </source>
</evidence>
<dbReference type="NCBIfam" id="TIGR04519">
    <property type="entry name" value="MoCo_extend_TAT"/>
    <property type="match status" value="1"/>
</dbReference>
<evidence type="ECO:0000259" key="2">
    <source>
        <dbReference type="PROSITE" id="PS51379"/>
    </source>
</evidence>
<name>A0AAE3NY23_9RHOB</name>
<organism evidence="3 4">
    <name type="scientific">Psychromarinibacter sediminicola</name>
    <dbReference type="NCBI Taxonomy" id="3033385"/>
    <lineage>
        <taxon>Bacteria</taxon>
        <taxon>Pseudomonadati</taxon>
        <taxon>Pseudomonadota</taxon>
        <taxon>Alphaproteobacteria</taxon>
        <taxon>Rhodobacterales</taxon>
        <taxon>Paracoccaceae</taxon>
        <taxon>Psychromarinibacter</taxon>
    </lineage>
</organism>
<keyword evidence="4" id="KW-1185">Reference proteome</keyword>
<dbReference type="PANTHER" id="PTHR42783:SF3">
    <property type="entry name" value="GLUTAMATE SYNTHASE [NADPH] SMALL CHAIN-RELATED"/>
    <property type="match status" value="1"/>
</dbReference>
<dbReference type="EMBL" id="JARGYC010000060">
    <property type="protein sequence ID" value="MDF0602762.1"/>
    <property type="molecule type" value="Genomic_DNA"/>
</dbReference>